<evidence type="ECO:0000313" key="2">
    <source>
        <dbReference type="EMBL" id="CAI9097150.1"/>
    </source>
</evidence>
<feature type="compositionally biased region" description="Basic residues" evidence="1">
    <location>
        <begin position="50"/>
        <end position="64"/>
    </location>
</feature>
<dbReference type="AlphaFoldDB" id="A0AAV1CNH8"/>
<evidence type="ECO:0000256" key="1">
    <source>
        <dbReference type="SAM" id="MobiDB-lite"/>
    </source>
</evidence>
<accession>A0AAV1CNH8</accession>
<feature type="region of interest" description="Disordered" evidence="1">
    <location>
        <begin position="1"/>
        <end position="69"/>
    </location>
</feature>
<dbReference type="EMBL" id="OX459120">
    <property type="protein sequence ID" value="CAI9097150.1"/>
    <property type="molecule type" value="Genomic_DNA"/>
</dbReference>
<gene>
    <name evidence="2" type="ORF">OLC1_LOCUS7719</name>
</gene>
<reference evidence="2" key="1">
    <citation type="submission" date="2023-03" db="EMBL/GenBank/DDBJ databases">
        <authorList>
            <person name="Julca I."/>
        </authorList>
    </citation>
    <scope>NUCLEOTIDE SEQUENCE</scope>
</reference>
<organism evidence="2 3">
    <name type="scientific">Oldenlandia corymbosa var. corymbosa</name>
    <dbReference type="NCBI Taxonomy" id="529605"/>
    <lineage>
        <taxon>Eukaryota</taxon>
        <taxon>Viridiplantae</taxon>
        <taxon>Streptophyta</taxon>
        <taxon>Embryophyta</taxon>
        <taxon>Tracheophyta</taxon>
        <taxon>Spermatophyta</taxon>
        <taxon>Magnoliopsida</taxon>
        <taxon>eudicotyledons</taxon>
        <taxon>Gunneridae</taxon>
        <taxon>Pentapetalae</taxon>
        <taxon>asterids</taxon>
        <taxon>lamiids</taxon>
        <taxon>Gentianales</taxon>
        <taxon>Rubiaceae</taxon>
        <taxon>Rubioideae</taxon>
        <taxon>Spermacoceae</taxon>
        <taxon>Hedyotis-Oldenlandia complex</taxon>
        <taxon>Oldenlandia</taxon>
    </lineage>
</organism>
<name>A0AAV1CNH8_OLDCO</name>
<keyword evidence="3" id="KW-1185">Reference proteome</keyword>
<feature type="compositionally biased region" description="Basic and acidic residues" evidence="1">
    <location>
        <begin position="20"/>
        <end position="29"/>
    </location>
</feature>
<evidence type="ECO:0000313" key="3">
    <source>
        <dbReference type="Proteomes" id="UP001161247"/>
    </source>
</evidence>
<protein>
    <submittedName>
        <fullName evidence="2">OLC1v1033502C1</fullName>
    </submittedName>
</protein>
<proteinExistence type="predicted"/>
<sequence>MRNKRWSGANWQSGEETTTEIDRPIDWRRNSKQIGGNGVGGVGSVPAARNHSRHALRHGQRSPKHIGNDVWDVAMERRDKKLMEILSSSSTATSSD</sequence>
<dbReference type="Proteomes" id="UP001161247">
    <property type="component" value="Chromosome 3"/>
</dbReference>